<dbReference type="PANTHER" id="PTHR11092:SF0">
    <property type="entry name" value="EPIMERASE FAMILY PROTEIN SDR39U1"/>
    <property type="match status" value="1"/>
</dbReference>
<dbReference type="InterPro" id="IPR013549">
    <property type="entry name" value="DUF1731"/>
</dbReference>
<sequence length="303" mass="33976">MNILITGGTGFVGGHLTKELTKQNHHVYILTRSPDKHTNTNLITFIGYEHDINTLPVIDKVINLAGDSLFGYWSKKKKETILSSRIETTQTVIDFMKQMNSKPSTFINGSAVGYYGTSEDLIFTEDTTNPGDDFLASVVVKWEKTASQASDMGIRTVYARFGVILGEEGALPYMCLPVKLFAGGKIGDGEQWVSWVHIEDVVQLILFCLNNDYIEGPVNITSPNPNRNKEFTKTLANILKRPYWLPAPAPIIRTVIGEMSLLITKGQYVLPKKAESNNYQFVYPYLEDALRQIYGKRQPKSLS</sequence>
<dbReference type="Proteomes" id="UP000622860">
    <property type="component" value="Unassembled WGS sequence"/>
</dbReference>
<dbReference type="InterPro" id="IPR010099">
    <property type="entry name" value="SDR39U1"/>
</dbReference>
<dbReference type="CDD" id="cd05242">
    <property type="entry name" value="SDR_a8"/>
    <property type="match status" value="1"/>
</dbReference>
<reference evidence="4" key="1">
    <citation type="journal article" date="2014" name="Int. J. Syst. Evol. Microbiol.">
        <title>Complete genome sequence of Corynebacterium casei LMG S-19264T (=DSM 44701T), isolated from a smear-ripened cheese.</title>
        <authorList>
            <consortium name="US DOE Joint Genome Institute (JGI-PGF)"/>
            <person name="Walter F."/>
            <person name="Albersmeier A."/>
            <person name="Kalinowski J."/>
            <person name="Ruckert C."/>
        </authorList>
    </citation>
    <scope>NUCLEOTIDE SEQUENCE</scope>
    <source>
        <strain evidence="4">CGMCC 1.12754</strain>
    </source>
</reference>
<evidence type="ECO:0000259" key="2">
    <source>
        <dbReference type="Pfam" id="PF01370"/>
    </source>
</evidence>
<dbReference type="EMBL" id="BMFR01000026">
    <property type="protein sequence ID" value="GGG87415.1"/>
    <property type="molecule type" value="Genomic_DNA"/>
</dbReference>
<keyword evidence="5" id="KW-1185">Reference proteome</keyword>
<dbReference type="AlphaFoldDB" id="A0A917HQZ2"/>
<evidence type="ECO:0000313" key="4">
    <source>
        <dbReference type="EMBL" id="GGG87415.1"/>
    </source>
</evidence>
<dbReference type="Pfam" id="PF08338">
    <property type="entry name" value="DUF1731"/>
    <property type="match status" value="1"/>
</dbReference>
<organism evidence="4 5">
    <name type="scientific">Virgibacillus oceani</name>
    <dbReference type="NCBI Taxonomy" id="1479511"/>
    <lineage>
        <taxon>Bacteria</taxon>
        <taxon>Bacillati</taxon>
        <taxon>Bacillota</taxon>
        <taxon>Bacilli</taxon>
        <taxon>Bacillales</taxon>
        <taxon>Bacillaceae</taxon>
        <taxon>Virgibacillus</taxon>
    </lineage>
</organism>
<accession>A0A917HQZ2</accession>
<dbReference type="Gene3D" id="3.40.50.720">
    <property type="entry name" value="NAD(P)-binding Rossmann-like Domain"/>
    <property type="match status" value="1"/>
</dbReference>
<gene>
    <name evidence="4" type="ORF">GCM10011398_36590</name>
</gene>
<dbReference type="PANTHER" id="PTHR11092">
    <property type="entry name" value="SUGAR NUCLEOTIDE EPIMERASE RELATED"/>
    <property type="match status" value="1"/>
</dbReference>
<proteinExistence type="inferred from homology"/>
<reference evidence="4" key="2">
    <citation type="submission" date="2020-09" db="EMBL/GenBank/DDBJ databases">
        <authorList>
            <person name="Sun Q."/>
            <person name="Zhou Y."/>
        </authorList>
    </citation>
    <scope>NUCLEOTIDE SEQUENCE</scope>
    <source>
        <strain evidence="4">CGMCC 1.12754</strain>
    </source>
</reference>
<feature type="domain" description="DUF1731" evidence="3">
    <location>
        <begin position="247"/>
        <end position="293"/>
    </location>
</feature>
<dbReference type="InterPro" id="IPR001509">
    <property type="entry name" value="Epimerase_deHydtase"/>
</dbReference>
<dbReference type="RefSeq" id="WP_188456819.1">
    <property type="nucleotide sequence ID" value="NZ_BMFR01000026.1"/>
</dbReference>
<feature type="domain" description="NAD-dependent epimerase/dehydratase" evidence="2">
    <location>
        <begin position="3"/>
        <end position="211"/>
    </location>
</feature>
<name>A0A917HQZ2_9BACI</name>
<dbReference type="InterPro" id="IPR036291">
    <property type="entry name" value="NAD(P)-bd_dom_sf"/>
</dbReference>
<comment type="caution">
    <text evidence="4">The sequence shown here is derived from an EMBL/GenBank/DDBJ whole genome shotgun (WGS) entry which is preliminary data.</text>
</comment>
<evidence type="ECO:0000259" key="3">
    <source>
        <dbReference type="Pfam" id="PF08338"/>
    </source>
</evidence>
<dbReference type="SUPFAM" id="SSF51735">
    <property type="entry name" value="NAD(P)-binding Rossmann-fold domains"/>
    <property type="match status" value="1"/>
</dbReference>
<dbReference type="NCBIfam" id="TIGR01777">
    <property type="entry name" value="yfcH"/>
    <property type="match status" value="1"/>
</dbReference>
<evidence type="ECO:0000313" key="5">
    <source>
        <dbReference type="Proteomes" id="UP000622860"/>
    </source>
</evidence>
<dbReference type="Pfam" id="PF01370">
    <property type="entry name" value="Epimerase"/>
    <property type="match status" value="1"/>
</dbReference>
<evidence type="ECO:0000256" key="1">
    <source>
        <dbReference type="ARBA" id="ARBA00009353"/>
    </source>
</evidence>
<protein>
    <submittedName>
        <fullName evidence="4">Epimerase</fullName>
    </submittedName>
</protein>
<comment type="similarity">
    <text evidence="1">Belongs to the NAD(P)-dependent epimerase/dehydratase family. SDR39U1 subfamily.</text>
</comment>